<organism evidence="3 4">
    <name type="scientific">Brassica carinata</name>
    <name type="common">Ethiopian mustard</name>
    <name type="synonym">Abyssinian cabbage</name>
    <dbReference type="NCBI Taxonomy" id="52824"/>
    <lineage>
        <taxon>Eukaryota</taxon>
        <taxon>Viridiplantae</taxon>
        <taxon>Streptophyta</taxon>
        <taxon>Embryophyta</taxon>
        <taxon>Tracheophyta</taxon>
        <taxon>Spermatophyta</taxon>
        <taxon>Magnoliopsida</taxon>
        <taxon>eudicotyledons</taxon>
        <taxon>Gunneridae</taxon>
        <taxon>Pentapetalae</taxon>
        <taxon>rosids</taxon>
        <taxon>malvids</taxon>
        <taxon>Brassicales</taxon>
        <taxon>Brassicaceae</taxon>
        <taxon>Brassiceae</taxon>
        <taxon>Brassica</taxon>
    </lineage>
</organism>
<keyword evidence="2" id="KW-0511">Multifunctional enzyme</keyword>
<protein>
    <submittedName>
        <fullName evidence="3">Uncharacterized protein</fullName>
    </submittedName>
</protein>
<gene>
    <name evidence="3" type="ORF">Bca52824_042269</name>
</gene>
<dbReference type="SUPFAM" id="SSF56266">
    <property type="entry name" value="DmpA/ArgJ-like"/>
    <property type="match status" value="2"/>
</dbReference>
<reference evidence="3 4" key="1">
    <citation type="submission" date="2020-02" db="EMBL/GenBank/DDBJ databases">
        <authorList>
            <person name="Ma Q."/>
            <person name="Huang Y."/>
            <person name="Song X."/>
            <person name="Pei D."/>
        </authorList>
    </citation>
    <scope>NUCLEOTIDE SEQUENCE [LARGE SCALE GENOMIC DNA]</scope>
    <source>
        <strain evidence="3">Sxm20200214</strain>
        <tissue evidence="3">Leaf</tissue>
    </source>
</reference>
<proteinExistence type="predicted"/>
<keyword evidence="4" id="KW-1185">Reference proteome</keyword>
<evidence type="ECO:0000256" key="2">
    <source>
        <dbReference type="ARBA" id="ARBA00023268"/>
    </source>
</evidence>
<evidence type="ECO:0000256" key="1">
    <source>
        <dbReference type="ARBA" id="ARBA00022571"/>
    </source>
</evidence>
<dbReference type="GO" id="GO:0004358">
    <property type="term" value="F:L-glutamate N-acetyltransferase activity, acting on acetyl-L-ornithine as donor"/>
    <property type="evidence" value="ECO:0007669"/>
    <property type="project" value="InterPro"/>
</dbReference>
<dbReference type="Proteomes" id="UP000886595">
    <property type="component" value="Unassembled WGS sequence"/>
</dbReference>
<dbReference type="InterPro" id="IPR002813">
    <property type="entry name" value="Arg_biosynth_ArgJ"/>
</dbReference>
<dbReference type="GO" id="GO:0004042">
    <property type="term" value="F:L-glutamate N-acetyltransferase activity"/>
    <property type="evidence" value="ECO:0007669"/>
    <property type="project" value="TreeGrafter"/>
</dbReference>
<comment type="caution">
    <text evidence="3">The sequence shown here is derived from an EMBL/GenBank/DDBJ whole genome shotgun (WGS) entry which is preliminary data.</text>
</comment>
<dbReference type="OrthoDB" id="2017946at2759"/>
<evidence type="ECO:0000313" key="4">
    <source>
        <dbReference type="Proteomes" id="UP000886595"/>
    </source>
</evidence>
<keyword evidence="1" id="KW-0028">Amino-acid biosynthesis</keyword>
<dbReference type="GO" id="GO:0006592">
    <property type="term" value="P:ornithine biosynthetic process"/>
    <property type="evidence" value="ECO:0007669"/>
    <property type="project" value="TreeGrafter"/>
</dbReference>
<dbReference type="InterPro" id="IPR016117">
    <property type="entry name" value="ArgJ-like_dom_sf"/>
</dbReference>
<dbReference type="GO" id="GO:0006526">
    <property type="term" value="P:L-arginine biosynthetic process"/>
    <property type="evidence" value="ECO:0007669"/>
    <property type="project" value="UniProtKB-KW"/>
</dbReference>
<dbReference type="Gene3D" id="3.60.70.12">
    <property type="entry name" value="L-amino peptidase D-ALA esterase/amidase"/>
    <property type="match status" value="2"/>
</dbReference>
<sequence>MNLCYHIHSSVLKLPHFFTPKVAGGVTAAGMYAGLRASGKKPNLALVTCDVGAVAAGVFTMNVVAAPVVYCKKVLGSSEALESVDKALVSRLVVRVCVAAGAMEKSLCLDNILGSVVVAWPIYQIVSSPAIHTLILPPPLATTIRARRLFSRKKMNLCYHIHSSVLKLPHFFTPKSFMASHRRELRVFTVATTTEEASAGGVTAAGMYAGLRASGKKPNLALVTCDVGAVAAGVFTMNVVAAPVVYCKKVLGSSEALESVDKALVSRLVVRVCVAAGAMEKSLCLDNILGSVVV</sequence>
<dbReference type="AlphaFoldDB" id="A0A8X7RYV9"/>
<dbReference type="PANTHER" id="PTHR23100">
    <property type="entry name" value="ARGININE BIOSYNTHESIS BIFUNCTIONAL PROTEIN ARGJ"/>
    <property type="match status" value="1"/>
</dbReference>
<dbReference type="EMBL" id="JAAMPC010000009">
    <property type="protein sequence ID" value="KAG2295600.1"/>
    <property type="molecule type" value="Genomic_DNA"/>
</dbReference>
<evidence type="ECO:0000313" key="3">
    <source>
        <dbReference type="EMBL" id="KAG2295600.1"/>
    </source>
</evidence>
<keyword evidence="1" id="KW-0055">Arginine biosynthesis</keyword>
<accession>A0A8X7RYV9</accession>
<dbReference type="PANTHER" id="PTHR23100:SF0">
    <property type="entry name" value="ARGININE BIOSYNTHESIS BIFUNCTIONAL PROTEIN ARGJ, MITOCHONDRIAL"/>
    <property type="match status" value="1"/>
</dbReference>
<name>A0A8X7RYV9_BRACI</name>